<dbReference type="Pfam" id="PF07694">
    <property type="entry name" value="5TM-5TMR_LYT"/>
    <property type="match status" value="1"/>
</dbReference>
<dbReference type="Pfam" id="PF00989">
    <property type="entry name" value="PAS"/>
    <property type="match status" value="1"/>
</dbReference>
<dbReference type="PROSITE" id="PS50883">
    <property type="entry name" value="EAL"/>
    <property type="match status" value="1"/>
</dbReference>
<feature type="domain" description="PAC" evidence="9">
    <location>
        <begin position="279"/>
        <end position="331"/>
    </location>
</feature>
<feature type="transmembrane region" description="Helical" evidence="7">
    <location>
        <begin position="67"/>
        <end position="92"/>
    </location>
</feature>
<feature type="domain" description="PAS" evidence="8">
    <location>
        <begin position="332"/>
        <end position="402"/>
    </location>
</feature>
<dbReference type="Pfam" id="PF00563">
    <property type="entry name" value="EAL"/>
    <property type="match status" value="1"/>
</dbReference>
<dbReference type="KEGG" id="ncu:F0U83_01855"/>
<dbReference type="GO" id="GO:0005886">
    <property type="term" value="C:plasma membrane"/>
    <property type="evidence" value="ECO:0007669"/>
    <property type="project" value="UniProtKB-SubCell"/>
</dbReference>
<evidence type="ECO:0000259" key="8">
    <source>
        <dbReference type="PROSITE" id="PS50112"/>
    </source>
</evidence>
<feature type="domain" description="PAC" evidence="9">
    <location>
        <begin position="651"/>
        <end position="703"/>
    </location>
</feature>
<dbReference type="InterPro" id="IPR013656">
    <property type="entry name" value="PAS_4"/>
</dbReference>
<dbReference type="AlphaFoldDB" id="A0A5P1R7H3"/>
<feature type="transmembrane region" description="Helical" evidence="7">
    <location>
        <begin position="159"/>
        <end position="183"/>
    </location>
</feature>
<dbReference type="SMART" id="SM00052">
    <property type="entry name" value="EAL"/>
    <property type="match status" value="1"/>
</dbReference>
<reference evidence="12 13" key="1">
    <citation type="journal article" date="2019" name="Biochem. Eng. J.">
        <title>Metabolic engineering of the marine bacteria Neptunomonas concharum for the production of acetoin and meso-2,3-butanediol from acetate.</title>
        <authorList>
            <person name="Li W."/>
            <person name="Pu N."/>
            <person name="Liu C.-X."/>
            <person name="Yuan Q.-P."/>
            <person name="Li Z.-J."/>
        </authorList>
    </citation>
    <scope>NUCLEOTIDE SEQUENCE [LARGE SCALE GENOMIC DNA]</scope>
    <source>
        <strain evidence="12 13">JCM17730</strain>
    </source>
</reference>
<dbReference type="SUPFAM" id="SSF55785">
    <property type="entry name" value="PYP-like sensor domain (PAS domain)"/>
    <property type="match status" value="4"/>
</dbReference>
<dbReference type="GO" id="GO:0071555">
    <property type="term" value="P:cell wall organization"/>
    <property type="evidence" value="ECO:0007669"/>
    <property type="project" value="InterPro"/>
</dbReference>
<dbReference type="Gene3D" id="3.20.20.450">
    <property type="entry name" value="EAL domain"/>
    <property type="match status" value="1"/>
</dbReference>
<dbReference type="InterPro" id="IPR035919">
    <property type="entry name" value="EAL_sf"/>
</dbReference>
<feature type="transmembrane region" description="Helical" evidence="7">
    <location>
        <begin position="37"/>
        <end position="55"/>
    </location>
</feature>
<dbReference type="InterPro" id="IPR043128">
    <property type="entry name" value="Rev_trsase/Diguanyl_cyclase"/>
</dbReference>
<dbReference type="InterPro" id="IPR000700">
    <property type="entry name" value="PAS-assoc_C"/>
</dbReference>
<evidence type="ECO:0000256" key="6">
    <source>
        <dbReference type="ARBA" id="ARBA00023136"/>
    </source>
</evidence>
<dbReference type="SUPFAM" id="SSF55073">
    <property type="entry name" value="Nucleotide cyclase"/>
    <property type="match status" value="1"/>
</dbReference>
<evidence type="ECO:0000256" key="7">
    <source>
        <dbReference type="SAM" id="Phobius"/>
    </source>
</evidence>
<gene>
    <name evidence="12" type="ORF">F0U83_01855</name>
</gene>
<evidence type="ECO:0000259" key="9">
    <source>
        <dbReference type="PROSITE" id="PS50113"/>
    </source>
</evidence>
<evidence type="ECO:0000256" key="4">
    <source>
        <dbReference type="ARBA" id="ARBA00022692"/>
    </source>
</evidence>
<dbReference type="Pfam" id="PF08448">
    <property type="entry name" value="PAS_4"/>
    <property type="match status" value="1"/>
</dbReference>
<feature type="transmembrane region" description="Helical" evidence="7">
    <location>
        <begin position="99"/>
        <end position="121"/>
    </location>
</feature>
<dbReference type="InterPro" id="IPR001633">
    <property type="entry name" value="EAL_dom"/>
</dbReference>
<evidence type="ECO:0000256" key="1">
    <source>
        <dbReference type="ARBA" id="ARBA00001946"/>
    </source>
</evidence>
<dbReference type="NCBIfam" id="TIGR00254">
    <property type="entry name" value="GGDEF"/>
    <property type="match status" value="1"/>
</dbReference>
<dbReference type="InterPro" id="IPR001610">
    <property type="entry name" value="PAC"/>
</dbReference>
<dbReference type="Gene3D" id="3.30.70.270">
    <property type="match status" value="1"/>
</dbReference>
<dbReference type="Pfam" id="PF00990">
    <property type="entry name" value="GGDEF"/>
    <property type="match status" value="1"/>
</dbReference>
<dbReference type="Proteomes" id="UP000324760">
    <property type="component" value="Chromosome"/>
</dbReference>
<feature type="transmembrane region" description="Helical" evidence="7">
    <location>
        <begin position="6"/>
        <end position="25"/>
    </location>
</feature>
<dbReference type="GO" id="GO:0006355">
    <property type="term" value="P:regulation of DNA-templated transcription"/>
    <property type="evidence" value="ECO:0007669"/>
    <property type="project" value="InterPro"/>
</dbReference>
<dbReference type="SUPFAM" id="SSF141868">
    <property type="entry name" value="EAL domain-like"/>
    <property type="match status" value="1"/>
</dbReference>
<feature type="transmembrane region" description="Helical" evidence="7">
    <location>
        <begin position="133"/>
        <end position="152"/>
    </location>
</feature>
<feature type="domain" description="EAL" evidence="10">
    <location>
        <begin position="877"/>
        <end position="1130"/>
    </location>
</feature>
<dbReference type="InterPro" id="IPR013767">
    <property type="entry name" value="PAS_fold"/>
</dbReference>
<dbReference type="CDD" id="cd01949">
    <property type="entry name" value="GGDEF"/>
    <property type="match status" value="1"/>
</dbReference>
<dbReference type="SMART" id="SM00091">
    <property type="entry name" value="PAS"/>
    <property type="match status" value="4"/>
</dbReference>
<dbReference type="OrthoDB" id="6168558at2"/>
<dbReference type="SMART" id="SM00267">
    <property type="entry name" value="GGDEF"/>
    <property type="match status" value="1"/>
</dbReference>
<proteinExistence type="predicted"/>
<evidence type="ECO:0000256" key="3">
    <source>
        <dbReference type="ARBA" id="ARBA00022475"/>
    </source>
</evidence>
<dbReference type="InterPro" id="IPR035965">
    <property type="entry name" value="PAS-like_dom_sf"/>
</dbReference>
<keyword evidence="4 7" id="KW-0812">Transmembrane</keyword>
<dbReference type="SMART" id="SM00086">
    <property type="entry name" value="PAC"/>
    <property type="match status" value="4"/>
</dbReference>
<dbReference type="Pfam" id="PF13426">
    <property type="entry name" value="PAS_9"/>
    <property type="match status" value="2"/>
</dbReference>
<feature type="domain" description="PAS" evidence="8">
    <location>
        <begin position="578"/>
        <end position="624"/>
    </location>
</feature>
<dbReference type="PANTHER" id="PTHR44757:SF2">
    <property type="entry name" value="BIOFILM ARCHITECTURE MAINTENANCE PROTEIN MBAA"/>
    <property type="match status" value="1"/>
</dbReference>
<feature type="domain" description="PAS" evidence="8">
    <location>
        <begin position="206"/>
        <end position="276"/>
    </location>
</feature>
<evidence type="ECO:0000256" key="5">
    <source>
        <dbReference type="ARBA" id="ARBA00022989"/>
    </source>
</evidence>
<evidence type="ECO:0000259" key="11">
    <source>
        <dbReference type="PROSITE" id="PS50887"/>
    </source>
</evidence>
<dbReference type="GO" id="GO:0000155">
    <property type="term" value="F:phosphorelay sensor kinase activity"/>
    <property type="evidence" value="ECO:0007669"/>
    <property type="project" value="InterPro"/>
</dbReference>
<evidence type="ECO:0000259" key="10">
    <source>
        <dbReference type="PROSITE" id="PS50883"/>
    </source>
</evidence>
<keyword evidence="5 7" id="KW-1133">Transmembrane helix</keyword>
<evidence type="ECO:0000313" key="13">
    <source>
        <dbReference type="Proteomes" id="UP000324760"/>
    </source>
</evidence>
<evidence type="ECO:0000256" key="2">
    <source>
        <dbReference type="ARBA" id="ARBA00004651"/>
    </source>
</evidence>
<sequence length="1130" mass="127414">MDSFAGLLNNAVLLLALGVVYDSLGFDQIERRLYRKLATGLIVGIIGIAVMLTPWELLPGVFFDTRWVLISLCALYFGFVPTLIAVLMTVALRLYQGGAGIYVGSWVIISSAIIGLLWRYWSRKTHTSMGWGWLWLMGLTVQINVLCSMYFMPEGMRMTIFMALVAPLLILFPLGTMLLGVMLQRQKERRRHDAELLDHKMMLDRERGLLKELLNGIPDLIFYKTKKGVYLGCNHAFETFVGLKEPEIVGKTDFDLFEQDVAAFFRDKDKQMLERQKATTNEEWVVYPDGQKVLLETLKTPFFGKSGTLYGLVGISRNITNRYEADARLRRSENIYRNVLSTALDGFWIASSDGVILDANKAYVEMSGYALYELQGMEIHQLDALESQKLSKEHIEQVIKERGQRFVSAHRRKDGSVFDVEINVSYWPEEGGRFFVFIKDITEQQLSEQRLLKSEARFRHIFENMPAIAVQGYNNKREVIFWNSASEQLYGYKSKEALGNKLEDLIIPESIRDNVIREVSHWVEGGSVPPASEMVLQRADGSPIPVFSSHIMVSGVQGEPEMYCIDMDLTSQKQAEQRIRTLSQALEQSPVSVILTDTEGTIVYVNGTFERVTGYTSEEVIGKTSRILKSGHTSPVKYQQLWASLTSGEAWEGEFQNSKKNGEIFWEYAHIAPVKNDQGAIEHYLAVKQDITEQKAQEEKILYQAHFDSLTRLPNRFLSLDRLTQMIKESRRSGQKVAVMFLDLDDFKKVNDSLGHEVGDALLEEAAIRLRSTVRDDDVVGRLGGDEFIVLLGQLDDDSVVGTVCAKLLDSFRAPFKVNNRELVSTVSIGVSIYPTDGELPAELLRQADAAMYHSKEQGRNTYNFYTARMNEDVAHRLLIEEQLRGALSRNELSVHYQPLVALDSRSLVGAEALLRWNNPVLGSISPEEFIPIAEKTGIIVSIGRFVLQKALQQNADWKRRYNTPLRIAVNLSPRQFRDDGLLPYIKQVLDETGLSPEHVELEITEGVLMSGHTLIDQALESLNKMGIGISMDDFGTGYSSLSYLRSYPFDTLKVDKSFIQDITVDPADLELVGAAVAMGQGLGLKVIAEGVETEAQYQLLATLGCDYGQGYLFGKPVDAEIFETTYLRH</sequence>
<dbReference type="Gene3D" id="3.30.450.20">
    <property type="entry name" value="PAS domain"/>
    <property type="match status" value="4"/>
</dbReference>
<dbReference type="InterPro" id="IPR011620">
    <property type="entry name" value="Sig_transdc_His_kinase_LytS_TM"/>
</dbReference>
<dbReference type="EMBL" id="CP043869">
    <property type="protein sequence ID" value="QEQ95547.1"/>
    <property type="molecule type" value="Genomic_DNA"/>
</dbReference>
<dbReference type="RefSeq" id="WP_138986251.1">
    <property type="nucleotide sequence ID" value="NZ_CP043869.1"/>
</dbReference>
<dbReference type="PROSITE" id="PS50887">
    <property type="entry name" value="GGDEF"/>
    <property type="match status" value="1"/>
</dbReference>
<dbReference type="FunFam" id="3.30.70.270:FF:000001">
    <property type="entry name" value="Diguanylate cyclase domain protein"/>
    <property type="match status" value="1"/>
</dbReference>
<accession>A0A5P1R7H3</accession>
<dbReference type="PANTHER" id="PTHR44757">
    <property type="entry name" value="DIGUANYLATE CYCLASE DGCP"/>
    <property type="match status" value="1"/>
</dbReference>
<dbReference type="PROSITE" id="PS50112">
    <property type="entry name" value="PAS"/>
    <property type="match status" value="4"/>
</dbReference>
<dbReference type="InterPro" id="IPR052155">
    <property type="entry name" value="Biofilm_reg_signaling"/>
</dbReference>
<comment type="cofactor">
    <cofactor evidence="1">
        <name>Mg(2+)</name>
        <dbReference type="ChEBI" id="CHEBI:18420"/>
    </cofactor>
</comment>
<dbReference type="InterPro" id="IPR029787">
    <property type="entry name" value="Nucleotide_cyclase"/>
</dbReference>
<keyword evidence="6 7" id="KW-0472">Membrane</keyword>
<keyword evidence="13" id="KW-1185">Reference proteome</keyword>
<dbReference type="CDD" id="cd00130">
    <property type="entry name" value="PAS"/>
    <property type="match status" value="4"/>
</dbReference>
<dbReference type="PROSITE" id="PS50113">
    <property type="entry name" value="PAC"/>
    <property type="match status" value="2"/>
</dbReference>
<dbReference type="NCBIfam" id="TIGR00229">
    <property type="entry name" value="sensory_box"/>
    <property type="match status" value="4"/>
</dbReference>
<dbReference type="InterPro" id="IPR000160">
    <property type="entry name" value="GGDEF_dom"/>
</dbReference>
<keyword evidence="3" id="KW-1003">Cell membrane</keyword>
<organism evidence="12 13">
    <name type="scientific">Neptunomonas concharum</name>
    <dbReference type="NCBI Taxonomy" id="1031538"/>
    <lineage>
        <taxon>Bacteria</taxon>
        <taxon>Pseudomonadati</taxon>
        <taxon>Pseudomonadota</taxon>
        <taxon>Gammaproteobacteria</taxon>
        <taxon>Oceanospirillales</taxon>
        <taxon>Oceanospirillaceae</taxon>
        <taxon>Neptunomonas</taxon>
    </lineage>
</organism>
<name>A0A5P1R7H3_9GAMM</name>
<comment type="subcellular location">
    <subcellularLocation>
        <location evidence="2">Cell membrane</location>
        <topology evidence="2">Multi-pass membrane protein</topology>
    </subcellularLocation>
</comment>
<dbReference type="CDD" id="cd01948">
    <property type="entry name" value="EAL"/>
    <property type="match status" value="1"/>
</dbReference>
<feature type="domain" description="GGDEF" evidence="11">
    <location>
        <begin position="735"/>
        <end position="868"/>
    </location>
</feature>
<protein>
    <submittedName>
        <fullName evidence="12">PAS domain S-box protein</fullName>
    </submittedName>
</protein>
<evidence type="ECO:0000313" key="12">
    <source>
        <dbReference type="EMBL" id="QEQ95547.1"/>
    </source>
</evidence>
<dbReference type="InterPro" id="IPR000014">
    <property type="entry name" value="PAS"/>
</dbReference>
<feature type="domain" description="PAS" evidence="8">
    <location>
        <begin position="454"/>
        <end position="510"/>
    </location>
</feature>